<dbReference type="GeneTree" id="ENSGT00940000156743"/>
<reference evidence="12" key="2">
    <citation type="journal article" date="2007" name="PLoS Biol.">
        <title>Survey sequencing and comparative analysis of the elephant shark (Callorhinchus milii) genome.</title>
        <authorList>
            <person name="Venkatesh B."/>
            <person name="Kirkness E.F."/>
            <person name="Loh Y.H."/>
            <person name="Halpern A.L."/>
            <person name="Lee A.P."/>
            <person name="Johnson J."/>
            <person name="Dandona N."/>
            <person name="Viswanathan L.D."/>
            <person name="Tay A."/>
            <person name="Venter J.C."/>
            <person name="Strausberg R.L."/>
            <person name="Brenner S."/>
        </authorList>
    </citation>
    <scope>NUCLEOTIDE SEQUENCE [LARGE SCALE GENOMIC DNA]</scope>
</reference>
<dbReference type="SMART" id="SM00112">
    <property type="entry name" value="CA"/>
    <property type="match status" value="1"/>
</dbReference>
<reference evidence="11" key="5">
    <citation type="submission" date="2025-09" db="UniProtKB">
        <authorList>
            <consortium name="Ensembl"/>
        </authorList>
    </citation>
    <scope>IDENTIFICATION</scope>
</reference>
<dbReference type="Ensembl" id="ENSCMIT00000011823.1">
    <property type="protein sequence ID" value="ENSCMIP00000011541.1"/>
    <property type="gene ID" value="ENSCMIG00000005979.1"/>
</dbReference>
<dbReference type="SUPFAM" id="SSF49313">
    <property type="entry name" value="Cadherin-like"/>
    <property type="match status" value="2"/>
</dbReference>
<reference evidence="12" key="1">
    <citation type="journal article" date="2006" name="Science">
        <title>Ancient noncoding elements conserved in the human genome.</title>
        <authorList>
            <person name="Venkatesh B."/>
            <person name="Kirkness E.F."/>
            <person name="Loh Y.H."/>
            <person name="Halpern A.L."/>
            <person name="Lee A.P."/>
            <person name="Johnson J."/>
            <person name="Dandona N."/>
            <person name="Viswanathan L.D."/>
            <person name="Tay A."/>
            <person name="Venter J.C."/>
            <person name="Strausberg R.L."/>
            <person name="Brenner S."/>
        </authorList>
    </citation>
    <scope>NUCLEOTIDE SEQUENCE [LARGE SCALE GENOMIC DNA]</scope>
</reference>
<dbReference type="Proteomes" id="UP000314986">
    <property type="component" value="Unassembled WGS sequence"/>
</dbReference>
<dbReference type="STRING" id="7868.ENSCMIP00000011541"/>
<evidence type="ECO:0000256" key="5">
    <source>
        <dbReference type="ARBA" id="ARBA00022989"/>
    </source>
</evidence>
<reference evidence="12" key="3">
    <citation type="journal article" date="2014" name="Nature">
        <title>Elephant shark genome provides unique insights into gnathostome evolution.</title>
        <authorList>
            <consortium name="International Elephant Shark Genome Sequencing Consortium"/>
            <person name="Venkatesh B."/>
            <person name="Lee A.P."/>
            <person name="Ravi V."/>
            <person name="Maurya A.K."/>
            <person name="Lian M.M."/>
            <person name="Swann J.B."/>
            <person name="Ohta Y."/>
            <person name="Flajnik M.F."/>
            <person name="Sutoh Y."/>
            <person name="Kasahara M."/>
            <person name="Hoon S."/>
            <person name="Gangu V."/>
            <person name="Roy S.W."/>
            <person name="Irimia M."/>
            <person name="Korzh V."/>
            <person name="Kondrychyn I."/>
            <person name="Lim Z.W."/>
            <person name="Tay B.H."/>
            <person name="Tohari S."/>
            <person name="Kong K.W."/>
            <person name="Ho S."/>
            <person name="Lorente-Galdos B."/>
            <person name="Quilez J."/>
            <person name="Marques-Bonet T."/>
            <person name="Raney B.J."/>
            <person name="Ingham P.W."/>
            <person name="Tay A."/>
            <person name="Hillier L.W."/>
            <person name="Minx P."/>
            <person name="Boehm T."/>
            <person name="Wilson R.K."/>
            <person name="Brenner S."/>
            <person name="Warren W.C."/>
        </authorList>
    </citation>
    <scope>NUCLEOTIDE SEQUENCE [LARGE SCALE GENOMIC DNA]</scope>
</reference>
<keyword evidence="4 8" id="KW-0106">Calcium</keyword>
<feature type="transmembrane region" description="Helical" evidence="9">
    <location>
        <begin position="195"/>
        <end position="218"/>
    </location>
</feature>
<feature type="domain" description="Cadherin" evidence="10">
    <location>
        <begin position="65"/>
        <end position="164"/>
    </location>
</feature>
<dbReference type="InterPro" id="IPR050174">
    <property type="entry name" value="Protocadherin/Cadherin-CA"/>
</dbReference>
<dbReference type="CDD" id="cd11304">
    <property type="entry name" value="Cadherin_repeat"/>
    <property type="match status" value="2"/>
</dbReference>
<dbReference type="FunFam" id="2.60.40.60:FF:000016">
    <property type="entry name" value="Protocadherin 9"/>
    <property type="match status" value="1"/>
</dbReference>
<evidence type="ECO:0000256" key="1">
    <source>
        <dbReference type="ARBA" id="ARBA00004167"/>
    </source>
</evidence>
<keyword evidence="7" id="KW-0325">Glycoprotein</keyword>
<dbReference type="PANTHER" id="PTHR24028">
    <property type="entry name" value="CADHERIN-87A"/>
    <property type="match status" value="1"/>
</dbReference>
<dbReference type="PANTHER" id="PTHR24028:SF260">
    <property type="entry name" value="PROTOCADHERIN-20"/>
    <property type="match status" value="1"/>
</dbReference>
<comment type="subcellular location">
    <subcellularLocation>
        <location evidence="1">Membrane</location>
        <topology evidence="1">Single-pass membrane protein</topology>
    </subcellularLocation>
</comment>
<organism evidence="11 12">
    <name type="scientific">Callorhinchus milii</name>
    <name type="common">Ghost shark</name>
    <dbReference type="NCBI Taxonomy" id="7868"/>
    <lineage>
        <taxon>Eukaryota</taxon>
        <taxon>Metazoa</taxon>
        <taxon>Chordata</taxon>
        <taxon>Craniata</taxon>
        <taxon>Vertebrata</taxon>
        <taxon>Chondrichthyes</taxon>
        <taxon>Holocephali</taxon>
        <taxon>Chimaeriformes</taxon>
        <taxon>Callorhinchidae</taxon>
        <taxon>Callorhinchus</taxon>
    </lineage>
</organism>
<dbReference type="InterPro" id="IPR015919">
    <property type="entry name" value="Cadherin-like_sf"/>
</dbReference>
<dbReference type="InterPro" id="IPR002126">
    <property type="entry name" value="Cadherin-like_dom"/>
</dbReference>
<evidence type="ECO:0000313" key="11">
    <source>
        <dbReference type="Ensembl" id="ENSCMIP00000011541.1"/>
    </source>
</evidence>
<dbReference type="PRINTS" id="PR00205">
    <property type="entry name" value="CADHERIN"/>
</dbReference>
<dbReference type="InterPro" id="IPR020894">
    <property type="entry name" value="Cadherin_CS"/>
</dbReference>
<evidence type="ECO:0000256" key="2">
    <source>
        <dbReference type="ARBA" id="ARBA00022692"/>
    </source>
</evidence>
<dbReference type="PROSITE" id="PS50268">
    <property type="entry name" value="CADHERIN_2"/>
    <property type="match status" value="2"/>
</dbReference>
<name>A0A4W3H725_CALMI</name>
<evidence type="ECO:0000256" key="9">
    <source>
        <dbReference type="SAM" id="Phobius"/>
    </source>
</evidence>
<evidence type="ECO:0000313" key="12">
    <source>
        <dbReference type="Proteomes" id="UP000314986"/>
    </source>
</evidence>
<keyword evidence="6 9" id="KW-0472">Membrane</keyword>
<protein>
    <recommendedName>
        <fullName evidence="10">Cadherin domain-containing protein</fullName>
    </recommendedName>
</protein>
<evidence type="ECO:0000256" key="6">
    <source>
        <dbReference type="ARBA" id="ARBA00023136"/>
    </source>
</evidence>
<keyword evidence="12" id="KW-1185">Reference proteome</keyword>
<evidence type="ECO:0000256" key="8">
    <source>
        <dbReference type="PROSITE-ProRule" id="PRU00043"/>
    </source>
</evidence>
<dbReference type="Gene3D" id="2.60.40.60">
    <property type="entry name" value="Cadherins"/>
    <property type="match status" value="2"/>
</dbReference>
<dbReference type="GO" id="GO:0005509">
    <property type="term" value="F:calcium ion binding"/>
    <property type="evidence" value="ECO:0007669"/>
    <property type="project" value="UniProtKB-UniRule"/>
</dbReference>
<dbReference type="InParanoid" id="A0A4W3H725"/>
<accession>A0A4W3H725</accession>
<keyword evidence="3" id="KW-0677">Repeat</keyword>
<evidence type="ECO:0000256" key="7">
    <source>
        <dbReference type="ARBA" id="ARBA00023180"/>
    </source>
</evidence>
<dbReference type="PROSITE" id="PS00232">
    <property type="entry name" value="CADHERIN_1"/>
    <property type="match status" value="1"/>
</dbReference>
<reference evidence="11" key="4">
    <citation type="submission" date="2025-08" db="UniProtKB">
        <authorList>
            <consortium name="Ensembl"/>
        </authorList>
    </citation>
    <scope>IDENTIFICATION</scope>
</reference>
<evidence type="ECO:0000259" key="10">
    <source>
        <dbReference type="PROSITE" id="PS50268"/>
    </source>
</evidence>
<keyword evidence="5 9" id="KW-1133">Transmembrane helix</keyword>
<sequence>MTIPHNFHKLHLKEKHTIYILWIKAADGGRPSLFSVAKVTVFILDINDNPPIVLLPQSNSSWLLVPPNTVQGAAVAEVYAIDYDAGINAVITYNIVGKIGPAPHLFGINTATGNITLQQKLLDKDYGLYQLLVKVSDLGQPQPLHSSVMVNLFVNETVSNKSYLEALLHREIIFTEERLTEPNQCPSNFPCSPPVIPIAVFLMILSVVFFTAALYMFLRMRKNKKKRHSVEAQIPLKVNLNYCTKDWDEAQQ</sequence>
<dbReference type="Pfam" id="PF00028">
    <property type="entry name" value="Cadherin"/>
    <property type="match status" value="1"/>
</dbReference>
<dbReference type="GO" id="GO:0005886">
    <property type="term" value="C:plasma membrane"/>
    <property type="evidence" value="ECO:0007669"/>
    <property type="project" value="InterPro"/>
</dbReference>
<keyword evidence="2 9" id="KW-0812">Transmembrane</keyword>
<dbReference type="GO" id="GO:0007156">
    <property type="term" value="P:homophilic cell adhesion via plasma membrane adhesion molecules"/>
    <property type="evidence" value="ECO:0007669"/>
    <property type="project" value="InterPro"/>
</dbReference>
<evidence type="ECO:0000256" key="3">
    <source>
        <dbReference type="ARBA" id="ARBA00022737"/>
    </source>
</evidence>
<evidence type="ECO:0000256" key="4">
    <source>
        <dbReference type="ARBA" id="ARBA00022837"/>
    </source>
</evidence>
<feature type="domain" description="Cadherin" evidence="10">
    <location>
        <begin position="13"/>
        <end position="53"/>
    </location>
</feature>
<dbReference type="AlphaFoldDB" id="A0A4W3H725"/>
<proteinExistence type="predicted"/>